<evidence type="ECO:0000313" key="2">
    <source>
        <dbReference type="EnsemblMetazoa" id="tetur10g05390.1"/>
    </source>
</evidence>
<evidence type="ECO:0000313" key="3">
    <source>
        <dbReference type="Proteomes" id="UP000015104"/>
    </source>
</evidence>
<keyword evidence="1" id="KW-0175">Coiled coil</keyword>
<dbReference type="AlphaFoldDB" id="T1KG37"/>
<proteinExistence type="predicted"/>
<organism evidence="2 3">
    <name type="scientific">Tetranychus urticae</name>
    <name type="common">Two-spotted spider mite</name>
    <dbReference type="NCBI Taxonomy" id="32264"/>
    <lineage>
        <taxon>Eukaryota</taxon>
        <taxon>Metazoa</taxon>
        <taxon>Ecdysozoa</taxon>
        <taxon>Arthropoda</taxon>
        <taxon>Chelicerata</taxon>
        <taxon>Arachnida</taxon>
        <taxon>Acari</taxon>
        <taxon>Acariformes</taxon>
        <taxon>Trombidiformes</taxon>
        <taxon>Prostigmata</taxon>
        <taxon>Eleutherengona</taxon>
        <taxon>Raphignathae</taxon>
        <taxon>Tetranychoidea</taxon>
        <taxon>Tetranychidae</taxon>
        <taxon>Tetranychus</taxon>
    </lineage>
</organism>
<keyword evidence="3" id="KW-1185">Reference proteome</keyword>
<accession>T1KG37</accession>
<reference evidence="3" key="1">
    <citation type="submission" date="2011-08" db="EMBL/GenBank/DDBJ databases">
        <authorList>
            <person name="Rombauts S."/>
        </authorList>
    </citation>
    <scope>NUCLEOTIDE SEQUENCE</scope>
    <source>
        <strain evidence="3">London</strain>
    </source>
</reference>
<evidence type="ECO:0000256" key="1">
    <source>
        <dbReference type="SAM" id="Coils"/>
    </source>
</evidence>
<sequence length="886" mass="100072">MSRLTTELAPEQAKQQLEMFIDSINNTLNEYRQLMDTLESRVSKKDKDIVIESYQNYKSIEISENSNYLVLQEKSQNIEDMLSLSSENGDWNFNQIFEYENQTKSLLEDIGVYRNLVDHQAVWMNRSESIYGSCCVMANLSIETGLPIVVDDLIIKKDSDDDYLDGDITWGFISLDDVDRDVSGIVTFDQNIRANTLESPSIDLSNAFLLDHEPMIIRGNLSINKLEMDVVSINYSRPTEYNLMSVVPINGPSPSTLSNLDFDQVKVTDIKDMVVSNINLAHLMDTKTNQTINSTVSVKKVELDGPSLSADDEFVQKLVGRLVEFVNKTDTVKYNKIVIDSMNVTNFYTEAWDEWISLNTSETISFDDLKINGCVNFPETVNDFRWDNLVFADNTDNMEEIESAVVFEDEIAITEGLAYDLFKTNITPTNWVVHGDLNITQELNNRLWDGLLENLIALDGSIEELEFEESVSVKNCDFKLVNGIETVNLATYGNISYPLTFDDLESDELTLDGWNMTSCLTRNCLYENSTENYPIDTLNIISLQLNGTINDIDPTHLLINGSDQDFKSLNGSLSISSNISFELIEIASANIDVKQLNGLELDRLLRDGPERWPKTLILADCNITNLGIPRLKKFVRSALLNKHDQEFHVPINFRGNVTFDGDVKYLGYGSSLRINYDTGRVLSWSNLKIIGNITVYQNVYDMSADTVNISQGLKAEKLIVKNKINSSKGIIYENSTWNVHRNPSNQYVQSISVVDELIIDGDLEVNDQQAVPWLSHNSYNGLEFYSQVELINLTLKISGNCSYNQLKSENGKEIKLDEIIDKSADPLDITLFENVTFDGEVSISGNVTSDNNLNISIFPYDNYNFNLSNSTSATFTDEVMIIGDLN</sequence>
<dbReference type="HOGENOM" id="CLU_325517_0_0_1"/>
<dbReference type="EMBL" id="CAEY01000040">
    <property type="status" value="NOT_ANNOTATED_CDS"/>
    <property type="molecule type" value="Genomic_DNA"/>
</dbReference>
<dbReference type="Proteomes" id="UP000015104">
    <property type="component" value="Unassembled WGS sequence"/>
</dbReference>
<dbReference type="EnsemblMetazoa" id="tetur10g05390.1">
    <property type="protein sequence ID" value="tetur10g05390.1"/>
    <property type="gene ID" value="tetur10g05390"/>
</dbReference>
<feature type="coiled-coil region" evidence="1">
    <location>
        <begin position="21"/>
        <end position="48"/>
    </location>
</feature>
<protein>
    <submittedName>
        <fullName evidence="2">Uncharacterized protein</fullName>
    </submittedName>
</protein>
<reference evidence="2" key="2">
    <citation type="submission" date="2015-06" db="UniProtKB">
        <authorList>
            <consortium name="EnsemblMetazoa"/>
        </authorList>
    </citation>
    <scope>IDENTIFICATION</scope>
</reference>
<name>T1KG37_TETUR</name>